<name>V5IHN0_IXORI</name>
<proteinExistence type="evidence at transcript level"/>
<accession>V5IHN0</accession>
<organism evidence="1">
    <name type="scientific">Ixodes ricinus</name>
    <name type="common">Common tick</name>
    <name type="synonym">Acarus ricinus</name>
    <dbReference type="NCBI Taxonomy" id="34613"/>
    <lineage>
        <taxon>Eukaryota</taxon>
        <taxon>Metazoa</taxon>
        <taxon>Ecdysozoa</taxon>
        <taxon>Arthropoda</taxon>
        <taxon>Chelicerata</taxon>
        <taxon>Arachnida</taxon>
        <taxon>Acari</taxon>
        <taxon>Parasitiformes</taxon>
        <taxon>Ixodida</taxon>
        <taxon>Ixodoidea</taxon>
        <taxon>Ixodidae</taxon>
        <taxon>Ixodinae</taxon>
        <taxon>Ixodes</taxon>
    </lineage>
</organism>
<reference evidence="1" key="1">
    <citation type="journal article" date="2015" name="Sci. Rep.">
        <title>Tissue- and time-dependent transcription in Ixodes ricinus salivary glands and midguts when blood feeding on the vertebrate host.</title>
        <authorList>
            <person name="Kotsyfakis M."/>
            <person name="Schwarz A."/>
            <person name="Erhart J."/>
            <person name="Ribeiro J.M."/>
        </authorList>
    </citation>
    <scope>NUCLEOTIDE SEQUENCE</scope>
    <source>
        <tissue evidence="1">Salivary gland and midgut</tissue>
    </source>
</reference>
<feature type="non-terminal residue" evidence="1">
    <location>
        <position position="1"/>
    </location>
</feature>
<dbReference type="EMBL" id="GANP01004652">
    <property type="protein sequence ID" value="JAB79816.1"/>
    <property type="molecule type" value="mRNA"/>
</dbReference>
<evidence type="ECO:0000313" key="1">
    <source>
        <dbReference type="EMBL" id="JAB79816.1"/>
    </source>
</evidence>
<dbReference type="AlphaFoldDB" id="V5IHN0"/>
<sequence>LRRPLPRARQCEVVKLDAHAPMQTAEAHLIMCPFCIFALGPNKHQCHGFSKLNLWVGARSIIPVTKTLKKNGENLISEAPVEAGNCANHIFVSPPSTGYADVNSSHPHPIFNFCAP</sequence>
<protein>
    <submittedName>
        <fullName evidence="1">Uncharacterized protein</fullName>
    </submittedName>
</protein>